<keyword evidence="3" id="KW-1185">Reference proteome</keyword>
<sequence length="235" mass="25024">MIQDLQLKKHRTKITEKPNSPDSVCLQASSALTSGCSTNMLSVFVGRALHLTSEQLLAHLENWVLLGPAEQHTRQPVESPEVGLLQDLSCAGGDPSRTCPFLQAGSASSQPRAVGAGLGGRAPAAPSVHTPLAQSVAVPSYQPDSGLLARPARSRCRIHGVWHCPAARSSSRRHTRGPRPSCAMPTLTGPGEQEERGSGQQPGARILPTPTRDRRAKLHLLPRGKVHRHSPATST</sequence>
<organism evidence="2 3">
    <name type="scientific">Anas platyrhynchos</name>
    <name type="common">Mallard</name>
    <name type="synonym">Anas boschas</name>
    <dbReference type="NCBI Taxonomy" id="8839"/>
    <lineage>
        <taxon>Eukaryota</taxon>
        <taxon>Metazoa</taxon>
        <taxon>Chordata</taxon>
        <taxon>Craniata</taxon>
        <taxon>Vertebrata</taxon>
        <taxon>Euteleostomi</taxon>
        <taxon>Archelosauria</taxon>
        <taxon>Archosauria</taxon>
        <taxon>Dinosauria</taxon>
        <taxon>Saurischia</taxon>
        <taxon>Theropoda</taxon>
        <taxon>Coelurosauria</taxon>
        <taxon>Aves</taxon>
        <taxon>Neognathae</taxon>
        <taxon>Galloanserae</taxon>
        <taxon>Anseriformes</taxon>
        <taxon>Anatidae</taxon>
        <taxon>Anatinae</taxon>
        <taxon>Anas</taxon>
    </lineage>
</organism>
<dbReference type="EMBL" id="KB743525">
    <property type="protein sequence ID" value="EOA98305.1"/>
    <property type="molecule type" value="Genomic_DNA"/>
</dbReference>
<proteinExistence type="predicted"/>
<feature type="region of interest" description="Disordered" evidence="1">
    <location>
        <begin position="166"/>
        <end position="235"/>
    </location>
</feature>
<accession>R0JLV6</accession>
<evidence type="ECO:0000313" key="3">
    <source>
        <dbReference type="Proteomes" id="UP000296049"/>
    </source>
</evidence>
<dbReference type="Proteomes" id="UP000296049">
    <property type="component" value="Unassembled WGS sequence"/>
</dbReference>
<dbReference type="AlphaFoldDB" id="R0JLV6"/>
<evidence type="ECO:0000313" key="2">
    <source>
        <dbReference type="EMBL" id="EOA98305.1"/>
    </source>
</evidence>
<feature type="compositionally biased region" description="Basic residues" evidence="1">
    <location>
        <begin position="214"/>
        <end position="235"/>
    </location>
</feature>
<name>R0JLV6_ANAPL</name>
<protein>
    <submittedName>
        <fullName evidence="2">Uncharacterized protein</fullName>
    </submittedName>
</protein>
<gene>
    <name evidence="2" type="ORF">Anapl_03042</name>
</gene>
<evidence type="ECO:0000256" key="1">
    <source>
        <dbReference type="SAM" id="MobiDB-lite"/>
    </source>
</evidence>
<reference evidence="3" key="1">
    <citation type="journal article" date="2013" name="Nat. Genet.">
        <title>The duck genome and transcriptome provide insight into an avian influenza virus reservoir species.</title>
        <authorList>
            <person name="Huang Y."/>
            <person name="Li Y."/>
            <person name="Burt D.W."/>
            <person name="Chen H."/>
            <person name="Zhang Y."/>
            <person name="Qian W."/>
            <person name="Kim H."/>
            <person name="Gan S."/>
            <person name="Zhao Y."/>
            <person name="Li J."/>
            <person name="Yi K."/>
            <person name="Feng H."/>
            <person name="Zhu P."/>
            <person name="Li B."/>
            <person name="Liu Q."/>
            <person name="Fairley S."/>
            <person name="Magor K.E."/>
            <person name="Du Z."/>
            <person name="Hu X."/>
            <person name="Goodman L."/>
            <person name="Tafer H."/>
            <person name="Vignal A."/>
            <person name="Lee T."/>
            <person name="Kim K.W."/>
            <person name="Sheng Z."/>
            <person name="An Y."/>
            <person name="Searle S."/>
            <person name="Herrero J."/>
            <person name="Groenen M.A."/>
            <person name="Crooijmans R.P."/>
            <person name="Faraut T."/>
            <person name="Cai Q."/>
            <person name="Webster R.G."/>
            <person name="Aldridge J.R."/>
            <person name="Warren W.C."/>
            <person name="Bartschat S."/>
            <person name="Kehr S."/>
            <person name="Marz M."/>
            <person name="Stadler P.F."/>
            <person name="Smith J."/>
            <person name="Kraus R.H."/>
            <person name="Zhao Y."/>
            <person name="Ren L."/>
            <person name="Fei J."/>
            <person name="Morisson M."/>
            <person name="Kaiser P."/>
            <person name="Griffin D.K."/>
            <person name="Rao M."/>
            <person name="Pitel F."/>
            <person name="Wang J."/>
            <person name="Li N."/>
        </authorList>
    </citation>
    <scope>NUCLEOTIDE SEQUENCE [LARGE SCALE GENOMIC DNA]</scope>
</reference>